<proteinExistence type="predicted"/>
<keyword evidence="2" id="KW-1185">Reference proteome</keyword>
<dbReference type="EMBL" id="JAAMPC010000007">
    <property type="protein sequence ID" value="KAG2303089.1"/>
    <property type="molecule type" value="Genomic_DNA"/>
</dbReference>
<name>A0A8X7V5J5_BRACI</name>
<gene>
    <name evidence="1" type="ORF">Bca52824_031740</name>
</gene>
<comment type="caution">
    <text evidence="1">The sequence shown here is derived from an EMBL/GenBank/DDBJ whole genome shotgun (WGS) entry which is preliminary data.</text>
</comment>
<reference evidence="1 2" key="1">
    <citation type="submission" date="2020-02" db="EMBL/GenBank/DDBJ databases">
        <authorList>
            <person name="Ma Q."/>
            <person name="Huang Y."/>
            <person name="Song X."/>
            <person name="Pei D."/>
        </authorList>
    </citation>
    <scope>NUCLEOTIDE SEQUENCE [LARGE SCALE GENOMIC DNA]</scope>
    <source>
        <strain evidence="1">Sxm20200214</strain>
        <tissue evidence="1">Leaf</tissue>
    </source>
</reference>
<dbReference type="GO" id="GO:0003747">
    <property type="term" value="F:translation release factor activity"/>
    <property type="evidence" value="ECO:0007669"/>
    <property type="project" value="InterPro"/>
</dbReference>
<dbReference type="InterPro" id="IPR024049">
    <property type="entry name" value="eRF1_1_sf"/>
</dbReference>
<protein>
    <submittedName>
        <fullName evidence="1">Uncharacterized protein</fullName>
    </submittedName>
</protein>
<organism evidence="1 2">
    <name type="scientific">Brassica carinata</name>
    <name type="common">Ethiopian mustard</name>
    <name type="synonym">Abyssinian cabbage</name>
    <dbReference type="NCBI Taxonomy" id="52824"/>
    <lineage>
        <taxon>Eukaryota</taxon>
        <taxon>Viridiplantae</taxon>
        <taxon>Streptophyta</taxon>
        <taxon>Embryophyta</taxon>
        <taxon>Tracheophyta</taxon>
        <taxon>Spermatophyta</taxon>
        <taxon>Magnoliopsida</taxon>
        <taxon>eudicotyledons</taxon>
        <taxon>Gunneridae</taxon>
        <taxon>Pentapetalae</taxon>
        <taxon>rosids</taxon>
        <taxon>malvids</taxon>
        <taxon>Brassicales</taxon>
        <taxon>Brassicaceae</taxon>
        <taxon>Brassiceae</taxon>
        <taxon>Brassica</taxon>
    </lineage>
</organism>
<dbReference type="Proteomes" id="UP000886595">
    <property type="component" value="Unassembled WGS sequence"/>
</dbReference>
<dbReference type="SUPFAM" id="SSF55481">
    <property type="entry name" value="N-terminal domain of eukaryotic peptide chain release factor subunit 1, ERF1"/>
    <property type="match status" value="1"/>
</dbReference>
<dbReference type="PANTHER" id="PTHR10113">
    <property type="entry name" value="PEPTIDE CHAIN RELEASE FACTOR SUBUNIT 1"/>
    <property type="match status" value="1"/>
</dbReference>
<dbReference type="AlphaFoldDB" id="A0A8X7V5J5"/>
<accession>A0A8X7V5J5</accession>
<sequence length="145" mass="16798">MLVHQQETTHPHHTSRASQSPICFKRHTCALQKLKLYRRIPPNALVINPGTNLQRGSLHLCDNKFHTEVRHEYWTLMTDLIYCNGWKIKGTRFGTLCGNTKDVLPKSSVELPKSLDINRYVMKNISVGETVMNHLKKEEDNTKEF</sequence>
<dbReference type="InterPro" id="IPR004403">
    <property type="entry name" value="Peptide_chain-rel_eRF1/aRF1"/>
</dbReference>
<evidence type="ECO:0000313" key="1">
    <source>
        <dbReference type="EMBL" id="KAG2303089.1"/>
    </source>
</evidence>
<evidence type="ECO:0000313" key="2">
    <source>
        <dbReference type="Proteomes" id="UP000886595"/>
    </source>
</evidence>